<comment type="caution">
    <text evidence="2">The sequence shown here is derived from an EMBL/GenBank/DDBJ whole genome shotgun (WGS) entry which is preliminary data.</text>
</comment>
<evidence type="ECO:0000313" key="3">
    <source>
        <dbReference type="Proteomes" id="UP000324800"/>
    </source>
</evidence>
<evidence type="ECO:0000256" key="1">
    <source>
        <dbReference type="SAM" id="MobiDB-lite"/>
    </source>
</evidence>
<organism evidence="2 3">
    <name type="scientific">Streblomastix strix</name>
    <dbReference type="NCBI Taxonomy" id="222440"/>
    <lineage>
        <taxon>Eukaryota</taxon>
        <taxon>Metamonada</taxon>
        <taxon>Preaxostyla</taxon>
        <taxon>Oxymonadida</taxon>
        <taxon>Streblomastigidae</taxon>
        <taxon>Streblomastix</taxon>
    </lineage>
</organism>
<feature type="region of interest" description="Disordered" evidence="1">
    <location>
        <begin position="226"/>
        <end position="245"/>
    </location>
</feature>
<evidence type="ECO:0000313" key="2">
    <source>
        <dbReference type="EMBL" id="KAA6395779.1"/>
    </source>
</evidence>
<accession>A0A5J4WNK7</accession>
<dbReference type="Proteomes" id="UP000324800">
    <property type="component" value="Unassembled WGS sequence"/>
</dbReference>
<sequence length="342" mass="39341">MPMSGTDILTLGRNLKPQHYLKNTRLTAARHTLTPTTILATILGRARNILLENPIAADLIRPGLLNLATQEEFTQKTHFFHINSTTVPTGSVSLILLCRSITIAIYLGIESISTDQLLRITHHNCSDTIVDAIIIKLAIDPIATLVNRAIVGLTIGLDISTNRATTTNLATVTRSTFTTITLDLLATTTYLFPLLRCKLQNQHNILYSQLSQPRRFNKNRHQINQKQMDVSWKRSPPSSNIKTQFGERPKRHFPRLEERMRKDFEQQHRTAWDFEGQDHVDQKLRHQDTPSAGYAEGNVQIRSFIDAHNRGHMFYILKYQAFWKEYCYRLIKRKTMQSDLRK</sequence>
<reference evidence="2 3" key="1">
    <citation type="submission" date="2019-03" db="EMBL/GenBank/DDBJ databases">
        <title>Single cell metagenomics reveals metabolic interactions within the superorganism composed of flagellate Streblomastix strix and complex community of Bacteroidetes bacteria on its surface.</title>
        <authorList>
            <person name="Treitli S.C."/>
            <person name="Kolisko M."/>
            <person name="Husnik F."/>
            <person name="Keeling P."/>
            <person name="Hampl V."/>
        </authorList>
    </citation>
    <scope>NUCLEOTIDE SEQUENCE [LARGE SCALE GENOMIC DNA]</scope>
    <source>
        <strain evidence="2">ST1C</strain>
    </source>
</reference>
<proteinExistence type="predicted"/>
<dbReference type="EMBL" id="SNRW01001594">
    <property type="protein sequence ID" value="KAA6395779.1"/>
    <property type="molecule type" value="Genomic_DNA"/>
</dbReference>
<protein>
    <submittedName>
        <fullName evidence="2">Uncharacterized protein</fullName>
    </submittedName>
</protein>
<dbReference type="AlphaFoldDB" id="A0A5J4WNK7"/>
<gene>
    <name evidence="2" type="ORF">EZS28_008688</name>
</gene>
<name>A0A5J4WNK7_9EUKA</name>